<reference evidence="2 4" key="1">
    <citation type="submission" date="2014-04" db="EMBL/GenBank/DDBJ databases">
        <authorList>
            <person name="Bishop-Lilly K.A."/>
            <person name="Broomall S.M."/>
            <person name="Chain P.S."/>
            <person name="Chertkov O."/>
            <person name="Coyne S.R."/>
            <person name="Daligault H.E."/>
            <person name="Davenport K.W."/>
            <person name="Erkkila T."/>
            <person name="Frey K.G."/>
            <person name="Gibbons H.S."/>
            <person name="Gu W."/>
            <person name="Jaissle J."/>
            <person name="Johnson S.L."/>
            <person name="Koroleva G.I."/>
            <person name="Ladner J.T."/>
            <person name="Lo C.-C."/>
            <person name="Minogue T.D."/>
            <person name="Munk C."/>
            <person name="Palacios G.F."/>
            <person name="Redden C.L."/>
            <person name="Rosenzweig C.N."/>
            <person name="Scholz M.B."/>
            <person name="Teshima H."/>
            <person name="Xu Y."/>
        </authorList>
    </citation>
    <scope>NUCLEOTIDE SEQUENCE [LARGE SCALE GENOMIC DNA]</scope>
    <source>
        <strain evidence="2 4">8244</strain>
    </source>
</reference>
<dbReference type="InterPro" id="IPR038471">
    <property type="entry name" value="MecA_C_sf"/>
</dbReference>
<dbReference type="OrthoDB" id="2085234at2"/>
<evidence type="ECO:0000256" key="1">
    <source>
        <dbReference type="ARBA" id="ARBA00005397"/>
    </source>
</evidence>
<dbReference type="AlphaFoldDB" id="A0A090ZHE3"/>
<evidence type="ECO:0000313" key="3">
    <source>
        <dbReference type="EMBL" id="MUG22767.1"/>
    </source>
</evidence>
<dbReference type="Gene3D" id="3.30.70.1950">
    <property type="match status" value="1"/>
</dbReference>
<dbReference type="Proteomes" id="UP000442469">
    <property type="component" value="Unassembled WGS sequence"/>
</dbReference>
<comment type="similarity">
    <text evidence="1">Belongs to the MecA family.</text>
</comment>
<dbReference type="GeneID" id="77006491"/>
<dbReference type="PANTHER" id="PTHR39161:SF2">
    <property type="entry name" value="ADAPTER PROTEIN MECA 2"/>
    <property type="match status" value="1"/>
</dbReference>
<dbReference type="PIRSF" id="PIRSF029008">
    <property type="entry name" value="MecA"/>
    <property type="match status" value="1"/>
</dbReference>
<dbReference type="HOGENOM" id="CLU_071496_3_0_9"/>
<dbReference type="Pfam" id="PF05389">
    <property type="entry name" value="MecA"/>
    <property type="match status" value="1"/>
</dbReference>
<dbReference type="STRING" id="44252.DJ90_3150"/>
<organism evidence="2 4">
    <name type="scientific">Paenibacillus macerans</name>
    <name type="common">Bacillus macerans</name>
    <dbReference type="NCBI Taxonomy" id="44252"/>
    <lineage>
        <taxon>Bacteria</taxon>
        <taxon>Bacillati</taxon>
        <taxon>Bacillota</taxon>
        <taxon>Bacilli</taxon>
        <taxon>Bacillales</taxon>
        <taxon>Paenibacillaceae</taxon>
        <taxon>Paenibacillus</taxon>
    </lineage>
</organism>
<name>A0A090ZHE3_PAEMA</name>
<comment type="caution">
    <text evidence="2">The sequence shown here is derived from an EMBL/GenBank/DDBJ whole genome shotgun (WGS) entry which is preliminary data.</text>
</comment>
<evidence type="ECO:0000313" key="4">
    <source>
        <dbReference type="Proteomes" id="UP000029278"/>
    </source>
</evidence>
<gene>
    <name evidence="2" type="ORF">DJ90_3150</name>
    <name evidence="3" type="ORF">GNQ08_10125</name>
</gene>
<sequence>MKIERLGQDKIRIFLTFDDLSERGIQKEDMWQEIPKVHDLFTEMMDQAYNEVGFDATGPLAVEVFALPAQGMVVIVTRGKYDHHHHGIGSPYEDELPEEVYEMEVTLEQSDTILYSFDDFENLIEAAHVLQPMLQNAGRLYKYNGKWVLQLEPDELDEGKHPALIAVLAEFGEATSVTTAMLEEYGNLVMADNAIEVICSHFKRQD</sequence>
<proteinExistence type="inferred from homology"/>
<dbReference type="EMBL" id="WNZZ01000005">
    <property type="protein sequence ID" value="MUG22767.1"/>
    <property type="molecule type" value="Genomic_DNA"/>
</dbReference>
<evidence type="ECO:0000313" key="2">
    <source>
        <dbReference type="EMBL" id="KFN09620.1"/>
    </source>
</evidence>
<dbReference type="NCBIfam" id="NF002781">
    <property type="entry name" value="PRK02899.1"/>
    <property type="match status" value="1"/>
</dbReference>
<dbReference type="PATRIC" id="fig|44252.3.peg.2282"/>
<dbReference type="EMBL" id="JMQA01000022">
    <property type="protein sequence ID" value="KFN09620.1"/>
    <property type="molecule type" value="Genomic_DNA"/>
</dbReference>
<protein>
    <submittedName>
        <fullName evidence="3">Genetic competence negative regulator</fullName>
    </submittedName>
    <submittedName>
        <fullName evidence="2">Negative regulator of genetic competence family protein</fullName>
    </submittedName>
</protein>
<reference evidence="3 5" key="2">
    <citation type="submission" date="2019-11" db="EMBL/GenBank/DDBJ databases">
        <title>Draft genome sequences of five Paenibacillus species of dairy origin.</title>
        <authorList>
            <person name="Olajide A.M."/>
            <person name="Chen S."/>
            <person name="Lapointe G."/>
        </authorList>
    </citation>
    <scope>NUCLEOTIDE SEQUENCE [LARGE SCALE GENOMIC DNA]</scope>
    <source>
        <strain evidence="3 5">3CT49</strain>
    </source>
</reference>
<evidence type="ECO:0000313" key="5">
    <source>
        <dbReference type="Proteomes" id="UP000442469"/>
    </source>
</evidence>
<dbReference type="InterPro" id="IPR008681">
    <property type="entry name" value="Neg-reg_MecA"/>
</dbReference>
<dbReference type="PANTHER" id="PTHR39161">
    <property type="entry name" value="ADAPTER PROTEIN MECA"/>
    <property type="match status" value="1"/>
</dbReference>
<keyword evidence="4" id="KW-1185">Reference proteome</keyword>
<accession>A0A090ZHE3</accession>
<dbReference type="RefSeq" id="WP_036621898.1">
    <property type="nucleotide sequence ID" value="NZ_BGML01000006.1"/>
</dbReference>
<dbReference type="Proteomes" id="UP000029278">
    <property type="component" value="Unassembled WGS sequence"/>
</dbReference>